<dbReference type="InterPro" id="IPR006104">
    <property type="entry name" value="Glyco_hydro_2_N"/>
</dbReference>
<evidence type="ECO:0000259" key="5">
    <source>
        <dbReference type="Pfam" id="PF02837"/>
    </source>
</evidence>
<feature type="domain" description="Glycoside hydrolase family 2 catalytic" evidence="4">
    <location>
        <begin position="266"/>
        <end position="491"/>
    </location>
</feature>
<dbReference type="InterPro" id="IPR023232">
    <property type="entry name" value="Glyco_hydro_2_AS"/>
</dbReference>
<dbReference type="InterPro" id="IPR051913">
    <property type="entry name" value="GH2_Domain-Containing"/>
</dbReference>
<evidence type="ECO:0000313" key="6">
    <source>
        <dbReference type="EMBL" id="MDF0480412.1"/>
    </source>
</evidence>
<dbReference type="PANTHER" id="PTHR42732">
    <property type="entry name" value="BETA-GALACTOSIDASE"/>
    <property type="match status" value="1"/>
</dbReference>
<name>A0ABT5X339_9ENTE</name>
<dbReference type="Pfam" id="PF02836">
    <property type="entry name" value="Glyco_hydro_2_C"/>
    <property type="match status" value="1"/>
</dbReference>
<gene>
    <name evidence="6" type="ORF">OL233_08970</name>
</gene>
<keyword evidence="7" id="KW-1185">Reference proteome</keyword>
<dbReference type="InterPro" id="IPR036156">
    <property type="entry name" value="Beta-gal/glucu_dom_sf"/>
</dbReference>
<dbReference type="Gene3D" id="2.60.120.260">
    <property type="entry name" value="Galactose-binding domain-like"/>
    <property type="match status" value="1"/>
</dbReference>
<dbReference type="Gene3D" id="2.60.40.10">
    <property type="entry name" value="Immunoglobulins"/>
    <property type="match status" value="1"/>
</dbReference>
<dbReference type="PANTHER" id="PTHR42732:SF1">
    <property type="entry name" value="BETA-MANNOSIDASE"/>
    <property type="match status" value="1"/>
</dbReference>
<dbReference type="InterPro" id="IPR008979">
    <property type="entry name" value="Galactose-bd-like_sf"/>
</dbReference>
<organism evidence="6 7">
    <name type="scientific">Vagococcus proximus</name>
    <dbReference type="NCBI Taxonomy" id="2991417"/>
    <lineage>
        <taxon>Bacteria</taxon>
        <taxon>Bacillati</taxon>
        <taxon>Bacillota</taxon>
        <taxon>Bacilli</taxon>
        <taxon>Lactobacillales</taxon>
        <taxon>Enterococcaceae</taxon>
        <taxon>Vagococcus</taxon>
    </lineage>
</organism>
<dbReference type="SUPFAM" id="SSF49303">
    <property type="entry name" value="beta-Galactosidase/glucuronidase domain"/>
    <property type="match status" value="1"/>
</dbReference>
<dbReference type="SUPFAM" id="SSF49785">
    <property type="entry name" value="Galactose-binding domain-like"/>
    <property type="match status" value="1"/>
</dbReference>
<dbReference type="InterPro" id="IPR006103">
    <property type="entry name" value="Glyco_hydro_2_cat"/>
</dbReference>
<dbReference type="GO" id="GO:0016787">
    <property type="term" value="F:hydrolase activity"/>
    <property type="evidence" value="ECO:0007669"/>
    <property type="project" value="UniProtKB-KW"/>
</dbReference>
<reference evidence="6" key="1">
    <citation type="submission" date="2022-10" db="EMBL/GenBank/DDBJ databases">
        <title>Vagococcus sp. isolated from poultry meat.</title>
        <authorList>
            <person name="Johansson P."/>
            <person name="Bjorkroth J."/>
        </authorList>
    </citation>
    <scope>NUCLEOTIDE SEQUENCE</scope>
    <source>
        <strain evidence="6">PNs007</strain>
    </source>
</reference>
<dbReference type="PRINTS" id="PR00132">
    <property type="entry name" value="GLHYDRLASE2"/>
</dbReference>
<dbReference type="PROSITE" id="PS00608">
    <property type="entry name" value="GLYCOSYL_HYDROL_F2_2"/>
    <property type="match status" value="1"/>
</dbReference>
<dbReference type="InterPro" id="IPR017853">
    <property type="entry name" value="GH"/>
</dbReference>
<proteinExistence type="inferred from homology"/>
<keyword evidence="3" id="KW-0326">Glycosidase</keyword>
<dbReference type="Pfam" id="PF02837">
    <property type="entry name" value="Glyco_hydro_2_N"/>
    <property type="match status" value="1"/>
</dbReference>
<dbReference type="EMBL" id="JAPDSH010000007">
    <property type="protein sequence ID" value="MDF0480412.1"/>
    <property type="molecule type" value="Genomic_DNA"/>
</dbReference>
<dbReference type="SUPFAM" id="SSF51445">
    <property type="entry name" value="(Trans)glycosidases"/>
    <property type="match status" value="1"/>
</dbReference>
<comment type="caution">
    <text evidence="6">The sequence shown here is derived from an EMBL/GenBank/DDBJ whole genome shotgun (WGS) entry which is preliminary data.</text>
</comment>
<dbReference type="InterPro" id="IPR023230">
    <property type="entry name" value="Glyco_hydro_2_CS"/>
</dbReference>
<evidence type="ECO:0000256" key="1">
    <source>
        <dbReference type="ARBA" id="ARBA00007401"/>
    </source>
</evidence>
<accession>A0ABT5X339</accession>
<feature type="domain" description="Glycosyl hydrolases family 2 sugar binding" evidence="5">
    <location>
        <begin position="41"/>
        <end position="153"/>
    </location>
</feature>
<dbReference type="InterPro" id="IPR013783">
    <property type="entry name" value="Ig-like_fold"/>
</dbReference>
<dbReference type="PROSITE" id="PS00719">
    <property type="entry name" value="GLYCOSYL_HYDROL_F2_1"/>
    <property type="match status" value="1"/>
</dbReference>
<protein>
    <submittedName>
        <fullName evidence="6">Glycoside hydrolase family 2 protein</fullName>
    </submittedName>
</protein>
<comment type="similarity">
    <text evidence="1">Belongs to the glycosyl hydrolase 2 family.</text>
</comment>
<evidence type="ECO:0000256" key="3">
    <source>
        <dbReference type="ARBA" id="ARBA00023295"/>
    </source>
</evidence>
<evidence type="ECO:0000259" key="4">
    <source>
        <dbReference type="Pfam" id="PF02836"/>
    </source>
</evidence>
<evidence type="ECO:0000313" key="7">
    <source>
        <dbReference type="Proteomes" id="UP001147148"/>
    </source>
</evidence>
<keyword evidence="2 6" id="KW-0378">Hydrolase</keyword>
<sequence>MLETLKINQEWYFDDNYEEGKDLVKIMPYDVKIGLPHQNVEIPYNYFDEKMYQIITSYKKELTIPKEWKNRSIWVNFEGVMCAAKVYLNGELVGEHKGGYTPFSFEITPYLSNTGKDNLTVIVDSTERADIPPFGGTIDYLTYGGIYRGVSLTSFDKACLTETVVKTPNCLEDQKDLLVTSTVSEVVKTDQLYGLRVGLYKDNTCLAECEKDVNAGENTIILEELRGIMLWELSNPVLYEVRLELSYNNQLLHQEVINIGFRKAEFKSEGFFLNGERIQLIGLNRHESFPYVGYAMPDRVQQKDADILKDELGINMVRTSHYPQSKAFLDRCDEIGLLVFEEIPGWQHTGDLEWQDRSVQDVRDMIVRDRNHPSIVIWGVRINEAQDNHDFYTRTNELARSLDDTRATGGVRYLENSEFLEDVYTMNDFILDGGLRKRMAKVVSNYETYDNINEEDLELALREPRKVTGLDHAVPYLVTEYNGHMFPTKRFDQEERLIEVAMRHAKVQNAAYKDSGISGALGWCAFDYNTHADFGSGDKICYHGVMDMFRLPKYSAAAYQSQKDRDDGIVMTPMTHWARGERSMGGVTPLVIFTNCDEVRFYTGETCAGTFKPDYENFGALPHPPIVINEFTGNWGEYWYDAYFEGLVDGEVVITSRYSASPVPTELDVKVDDILLASGDWDATRVVVRALDQTSQVLPFFMDPINIAVEGVGGIIGPNNLSLIGGEIAFWIKTFGNPGEIKITVNSALLGSQSHTITVG</sequence>
<dbReference type="Proteomes" id="UP001147148">
    <property type="component" value="Unassembled WGS sequence"/>
</dbReference>
<dbReference type="RefSeq" id="WP_275471984.1">
    <property type="nucleotide sequence ID" value="NZ_JAPDSH010000007.1"/>
</dbReference>
<dbReference type="InterPro" id="IPR006101">
    <property type="entry name" value="Glyco_hydro_2"/>
</dbReference>
<evidence type="ECO:0000256" key="2">
    <source>
        <dbReference type="ARBA" id="ARBA00022801"/>
    </source>
</evidence>
<dbReference type="Gene3D" id="3.20.20.80">
    <property type="entry name" value="Glycosidases"/>
    <property type="match status" value="1"/>
</dbReference>